<comment type="caution">
    <text evidence="3">The sequence shown here is derived from an EMBL/GenBank/DDBJ whole genome shotgun (WGS) entry which is preliminary data.</text>
</comment>
<protein>
    <recommendedName>
        <fullName evidence="2">Cytochrome c oxidase subunit IV bacterial aa3 type domain-containing protein</fullName>
    </recommendedName>
</protein>
<dbReference type="Pfam" id="PF07835">
    <property type="entry name" value="COX4_pro_2"/>
    <property type="match status" value="1"/>
</dbReference>
<evidence type="ECO:0000313" key="3">
    <source>
        <dbReference type="EMBL" id="KCZ92441.1"/>
    </source>
</evidence>
<evidence type="ECO:0000259" key="2">
    <source>
        <dbReference type="Pfam" id="PF07835"/>
    </source>
</evidence>
<dbReference type="InterPro" id="IPR036596">
    <property type="entry name" value="Cyt-C_aa3_sf"/>
</dbReference>
<dbReference type="AlphaFoldDB" id="A0A059FPI3"/>
<dbReference type="EMBL" id="ARYK01000004">
    <property type="protein sequence ID" value="KCZ92441.1"/>
    <property type="molecule type" value="Genomic_DNA"/>
</dbReference>
<feature type="domain" description="Cytochrome c oxidase subunit IV bacterial aa3 type" evidence="2">
    <location>
        <begin position="6"/>
        <end position="38"/>
    </location>
</feature>
<keyword evidence="1" id="KW-0472">Membrane</keyword>
<evidence type="ECO:0000313" key="4">
    <source>
        <dbReference type="Proteomes" id="UP000025171"/>
    </source>
</evidence>
<dbReference type="RefSeq" id="WP_035616671.1">
    <property type="nucleotide sequence ID" value="NZ_ARYK01000004.1"/>
</dbReference>
<feature type="transmembrane region" description="Helical" evidence="1">
    <location>
        <begin position="76"/>
        <end position="96"/>
    </location>
</feature>
<dbReference type="InterPro" id="IPR012422">
    <property type="entry name" value="Cyt_c_oxidase_su4_bac-aa3"/>
</dbReference>
<dbReference type="Proteomes" id="UP000025171">
    <property type="component" value="Unassembled WGS sequence"/>
</dbReference>
<keyword evidence="4" id="KW-1185">Reference proteome</keyword>
<accession>A0A059FPI3</accession>
<keyword evidence="1" id="KW-0812">Transmembrane</keyword>
<organism evidence="3 4">
    <name type="scientific">Hyphomonas johnsonii MHS-2</name>
    <dbReference type="NCBI Taxonomy" id="1280950"/>
    <lineage>
        <taxon>Bacteria</taxon>
        <taxon>Pseudomonadati</taxon>
        <taxon>Pseudomonadota</taxon>
        <taxon>Alphaproteobacteria</taxon>
        <taxon>Hyphomonadales</taxon>
        <taxon>Hyphomonadaceae</taxon>
        <taxon>Hyphomonas</taxon>
    </lineage>
</organism>
<dbReference type="eggNOG" id="ENOG5031BFP">
    <property type="taxonomic scope" value="Bacteria"/>
</dbReference>
<dbReference type="PATRIC" id="fig|1280950.3.peg.2082"/>
<feature type="transmembrane region" description="Helical" evidence="1">
    <location>
        <begin position="20"/>
        <end position="43"/>
    </location>
</feature>
<dbReference type="STRING" id="1280950.HJO_10409"/>
<sequence>MASREYHHGEMDIQAQQATWHGFIVGGTWAALLTFLIIGYSTLAVALGVNWMISLGLMAVFGLAVGLFLNLGGRWIATVVLLVLAALVTQALIWLFTLAL</sequence>
<name>A0A059FPI3_9PROT</name>
<keyword evidence="1" id="KW-1133">Transmembrane helix</keyword>
<evidence type="ECO:0000256" key="1">
    <source>
        <dbReference type="SAM" id="Phobius"/>
    </source>
</evidence>
<proteinExistence type="predicted"/>
<reference evidence="3 4" key="1">
    <citation type="journal article" date="2014" name="Antonie Van Leeuwenhoek">
        <title>Hyphomonas beringensis sp. nov. and Hyphomonas chukchiensis sp. nov., isolated from surface seawater of the Bering Sea and Chukchi Sea.</title>
        <authorList>
            <person name="Li C."/>
            <person name="Lai Q."/>
            <person name="Li G."/>
            <person name="Dong C."/>
            <person name="Wang J."/>
            <person name="Liao Y."/>
            <person name="Shao Z."/>
        </authorList>
    </citation>
    <scope>NUCLEOTIDE SEQUENCE [LARGE SCALE GENOMIC DNA]</scope>
    <source>
        <strain evidence="3 4">MHS-2</strain>
    </source>
</reference>
<dbReference type="OrthoDB" id="7691500at2"/>
<dbReference type="SUPFAM" id="SSF81469">
    <property type="entry name" value="Bacterial aa3 type cytochrome c oxidase subunit IV"/>
    <property type="match status" value="1"/>
</dbReference>
<feature type="transmembrane region" description="Helical" evidence="1">
    <location>
        <begin position="49"/>
        <end position="69"/>
    </location>
</feature>
<dbReference type="Gene3D" id="1.20.5.160">
    <property type="entry name" value="Bacterial aa3 type cytochrome c oxidase subunit IV"/>
    <property type="match status" value="1"/>
</dbReference>
<gene>
    <name evidence="3" type="ORF">HJO_10409</name>
</gene>